<dbReference type="SUPFAM" id="SSF160272">
    <property type="entry name" value="Shew3726-like"/>
    <property type="match status" value="1"/>
</dbReference>
<organism evidence="1 2">
    <name type="scientific">Erwinia psidii</name>
    <dbReference type="NCBI Taxonomy" id="69224"/>
    <lineage>
        <taxon>Bacteria</taxon>
        <taxon>Pseudomonadati</taxon>
        <taxon>Pseudomonadota</taxon>
        <taxon>Gammaproteobacteria</taxon>
        <taxon>Enterobacterales</taxon>
        <taxon>Erwiniaceae</taxon>
        <taxon>Erwinia</taxon>
    </lineage>
</organism>
<proteinExistence type="predicted"/>
<keyword evidence="2" id="KW-1185">Reference proteome</keyword>
<dbReference type="RefSeq" id="WP_124233615.1">
    <property type="nucleotide sequence ID" value="NZ_RHHM01000009.1"/>
</dbReference>
<dbReference type="InterPro" id="IPR036692">
    <property type="entry name" value="Shew3726-like_sf"/>
</dbReference>
<reference evidence="1 2" key="1">
    <citation type="submission" date="2018-10" db="EMBL/GenBank/DDBJ databases">
        <title>Draft genome sequence for the type isolate of Erwinia psidii, agent causal of bacterial blight in guava (Psidium guajava) and wilt and die-back of Eucalyptus spp.</title>
        <authorList>
            <person name="Hermenegildo P.S."/>
            <person name="Santos S.A."/>
            <person name="Guimaraes L.M.S."/>
            <person name="Vidigal P.M.P."/>
            <person name="Pereira I.C."/>
            <person name="Badel J.L."/>
            <person name="Alfenas-Zerbini P."/>
            <person name="Ferreira M.A.S.V."/>
            <person name="Alfenas A.C."/>
        </authorList>
    </citation>
    <scope>NUCLEOTIDE SEQUENCE [LARGE SCALE GENOMIC DNA]</scope>
    <source>
        <strain evidence="1 2">IBSBF 435</strain>
    </source>
</reference>
<gene>
    <name evidence="1" type="ORF">EB241_13555</name>
</gene>
<protein>
    <submittedName>
        <fullName evidence="1">DUF1488 domain-containing protein</fullName>
    </submittedName>
</protein>
<dbReference type="AlphaFoldDB" id="A0A3N6SJU3"/>
<dbReference type="Gene3D" id="3.30.160.140">
    <property type="entry name" value="Shew3726-like"/>
    <property type="match status" value="1"/>
</dbReference>
<dbReference type="Pfam" id="PF07369">
    <property type="entry name" value="DUF1488"/>
    <property type="match status" value="1"/>
</dbReference>
<accession>A0A3N6SJU3</accession>
<name>A0A3N6SJU3_9GAMM</name>
<evidence type="ECO:0000313" key="1">
    <source>
        <dbReference type="EMBL" id="RQM37876.1"/>
    </source>
</evidence>
<dbReference type="OrthoDB" id="6465020at2"/>
<evidence type="ECO:0000313" key="2">
    <source>
        <dbReference type="Proteomes" id="UP000279457"/>
    </source>
</evidence>
<comment type="caution">
    <text evidence="1">The sequence shown here is derived from an EMBL/GenBank/DDBJ whole genome shotgun (WGS) entry which is preliminary data.</text>
</comment>
<dbReference type="InterPro" id="IPR009962">
    <property type="entry name" value="DUF1488"/>
</dbReference>
<dbReference type="EMBL" id="RHHM01000009">
    <property type="protein sequence ID" value="RQM37876.1"/>
    <property type="molecule type" value="Genomic_DNA"/>
</dbReference>
<sequence>MNQAIQFSDREEWVEAIGAVCFPALVNGFQVTCVISGKSLLRRFDGEGAMLDLFRQHRWDLEEEAEAVIKAGQEDEQGRFWLS</sequence>
<dbReference type="Proteomes" id="UP000279457">
    <property type="component" value="Unassembled WGS sequence"/>
</dbReference>